<keyword evidence="1" id="KW-0479">Metal-binding</keyword>
<evidence type="ECO:0000256" key="5">
    <source>
        <dbReference type="SAM" id="MobiDB-lite"/>
    </source>
</evidence>
<keyword evidence="8" id="KW-1185">Reference proteome</keyword>
<dbReference type="PANTHER" id="PTHR12326:SF3">
    <property type="entry name" value="DIFFERENTIALLY EXPRESSED IN FDCP 8 HOMOLOG"/>
    <property type="match status" value="1"/>
</dbReference>
<feature type="region of interest" description="Disordered" evidence="5">
    <location>
        <begin position="1"/>
        <end position="21"/>
    </location>
</feature>
<keyword evidence="3" id="KW-0863">Zinc-finger</keyword>
<dbReference type="EMBL" id="KI394634">
    <property type="protein sequence ID" value="ERN02350.1"/>
    <property type="molecule type" value="Genomic_DNA"/>
</dbReference>
<evidence type="ECO:0000256" key="2">
    <source>
        <dbReference type="ARBA" id="ARBA00022737"/>
    </source>
</evidence>
<dbReference type="InterPro" id="IPR001683">
    <property type="entry name" value="PX_dom"/>
</dbReference>
<dbReference type="PANTHER" id="PTHR12326">
    <property type="entry name" value="PLECKSTRIN HOMOLOGY DOMAIN CONTAINING PROTEIN"/>
    <property type="match status" value="1"/>
</dbReference>
<dbReference type="Pfam" id="PF13901">
    <property type="entry name" value="RH_dom"/>
    <property type="match status" value="1"/>
</dbReference>
<evidence type="ECO:0000256" key="4">
    <source>
        <dbReference type="ARBA" id="ARBA00022833"/>
    </source>
</evidence>
<name>W1P5W0_AMBTC</name>
<evidence type="ECO:0000259" key="6">
    <source>
        <dbReference type="PROSITE" id="PS50195"/>
    </source>
</evidence>
<dbReference type="SMART" id="SM01175">
    <property type="entry name" value="DUF4206"/>
    <property type="match status" value="1"/>
</dbReference>
<feature type="region of interest" description="Disordered" evidence="5">
    <location>
        <begin position="119"/>
        <end position="147"/>
    </location>
</feature>
<evidence type="ECO:0000313" key="7">
    <source>
        <dbReference type="EMBL" id="ERN02350.1"/>
    </source>
</evidence>
<keyword evidence="4" id="KW-0862">Zinc</keyword>
<dbReference type="STRING" id="13333.W1P5W0"/>
<keyword evidence="2" id="KW-0677">Repeat</keyword>
<feature type="region of interest" description="Disordered" evidence="5">
    <location>
        <begin position="587"/>
        <end position="617"/>
    </location>
</feature>
<dbReference type="Proteomes" id="UP000017836">
    <property type="component" value="Unassembled WGS sequence"/>
</dbReference>
<dbReference type="AlphaFoldDB" id="W1P5W0"/>
<dbReference type="InterPro" id="IPR025258">
    <property type="entry name" value="RH_dom"/>
</dbReference>
<dbReference type="CDD" id="cd06093">
    <property type="entry name" value="PX_domain"/>
    <property type="match status" value="1"/>
</dbReference>
<dbReference type="InterPro" id="IPR051366">
    <property type="entry name" value="DEF8"/>
</dbReference>
<dbReference type="HOGENOM" id="CLU_013876_0_0_1"/>
<dbReference type="InterPro" id="IPR036871">
    <property type="entry name" value="PX_dom_sf"/>
</dbReference>
<protein>
    <recommendedName>
        <fullName evidence="6">PX domain-containing protein</fullName>
    </recommendedName>
</protein>
<dbReference type="Gene3D" id="3.30.1520.10">
    <property type="entry name" value="Phox-like domain"/>
    <property type="match status" value="1"/>
</dbReference>
<dbReference type="GO" id="GO:1901981">
    <property type="term" value="F:phosphatidylinositol phosphate binding"/>
    <property type="evidence" value="ECO:0000318"/>
    <property type="project" value="GO_Central"/>
</dbReference>
<dbReference type="SMART" id="SM00312">
    <property type="entry name" value="PX"/>
    <property type="match status" value="1"/>
</dbReference>
<organism evidence="7 8">
    <name type="scientific">Amborella trichopoda</name>
    <dbReference type="NCBI Taxonomy" id="13333"/>
    <lineage>
        <taxon>Eukaryota</taxon>
        <taxon>Viridiplantae</taxon>
        <taxon>Streptophyta</taxon>
        <taxon>Embryophyta</taxon>
        <taxon>Tracheophyta</taxon>
        <taxon>Spermatophyta</taxon>
        <taxon>Magnoliopsida</taxon>
        <taxon>Amborellales</taxon>
        <taxon>Amborellaceae</taxon>
        <taxon>Amborella</taxon>
    </lineage>
</organism>
<dbReference type="PROSITE" id="PS50195">
    <property type="entry name" value="PX"/>
    <property type="match status" value="1"/>
</dbReference>
<evidence type="ECO:0000256" key="1">
    <source>
        <dbReference type="ARBA" id="ARBA00022723"/>
    </source>
</evidence>
<dbReference type="Pfam" id="PF00787">
    <property type="entry name" value="PX"/>
    <property type="match status" value="1"/>
</dbReference>
<reference evidence="8" key="1">
    <citation type="journal article" date="2013" name="Science">
        <title>The Amborella genome and the evolution of flowering plants.</title>
        <authorList>
            <consortium name="Amborella Genome Project"/>
        </authorList>
    </citation>
    <scope>NUCLEOTIDE SEQUENCE [LARGE SCALE GENOMIC DNA]</scope>
</reference>
<dbReference type="GO" id="GO:0008270">
    <property type="term" value="F:zinc ion binding"/>
    <property type="evidence" value="ECO:0007669"/>
    <property type="project" value="UniProtKB-KW"/>
</dbReference>
<dbReference type="SUPFAM" id="SSF64268">
    <property type="entry name" value="PX domain"/>
    <property type="match status" value="1"/>
</dbReference>
<evidence type="ECO:0000313" key="8">
    <source>
        <dbReference type="Proteomes" id="UP000017836"/>
    </source>
</evidence>
<proteinExistence type="predicted"/>
<sequence length="1112" mass="122257">MDTLSPRTVHIESPDSSNYSSCGESELDRYCSANSLAGSFGTCNDFLGSETGSVKSFQGSFRLDRSLNHGYESEGSYHPRNTGEFDNSELGVTRSTGFEVQSSLGPELSEEMSRGYLDNDNTMGARSGSEEVSLGTGNDLNNSSNSHDDVAFEAVHTDASLGRNAEMGSFMDVSSQHGNGIDGSSTSRKKMGICVGSSTGTPSMSGNSSQCGSVEDLGSELDYGTDEENRVYAHATCSSFRQIKEKENPLLMNSAVAFGCDDWDEFELETGENGLKVLTLLTPETFQMQKEQAVAEQNPPEISNILCPGEDPMLQRFGCASTSDFKTLDPEEYNVRDISVASYEAQLNEESRPLKCSCVSNVHEENKEFMTFGHAKNLTSSHASYEAQLNGESCLLKYSSVSNNHEENKEFMIVGRAKILTSSPASNPSNSHSLNPHAELYATENAEEGLDSSSPPKVIMKIKDCVAERELRCITEEAISSVEIPEIEPLGTLLVAVDPLSDIIVASGDKLKGVDAGFQVSNPPLLWRDRPLDAWLKGMAEESVGIGKEDLVPDEAKSLEAFEFYDEMVHEMEDILLDSGDSHGARFPQGNRGLLPQRSQPCRDGSLTASASGNDDANPFLQSPLKIDWVEVVGARQQKGEVSFGERLVGVKEYTVYRLRVWSGKDQWEVERRYRDFYTLYRQLKSSFSGHGLSLPSPWLTVEQESRKIFGNASPDVVSERSTLIQACIRSILHIKAPFGTPPLIWFLAPPRMVYNSSTANGLSTVSEGKFSIPAHEEYIEGSPNLGKTISLIVEIQSRKSMKQLLEVQLYTCAGCYKHIDGGKSLLQDFVRTIGWGKPRLCEYTGQLFCTYCHTNDTAVLPARVLQLWDFSQLPVSQLAKAYLDSIYDQPMLCISAVNPFLFSKVPALLHVMGIRKKIGAMMGCVRCPFQRSIQRSLGYRRYLLEINEFFALRDLVDLSKGAFAVLPDLMETLSKRILDHITQQCLVCCDIGEPCGARLACEDPSSLIFPFQDSEVKRCRSCGLSFHESCLRRIAGCPCGALGDVGPAKLVSRGAREEMECGSFGLSMRKPESGKGFFSSLFSKAKHEGIWKSTRDNDPVILMGSLPSTSL</sequence>
<dbReference type="eggNOG" id="KOG1829">
    <property type="taxonomic scope" value="Eukaryota"/>
</dbReference>
<evidence type="ECO:0000256" key="3">
    <source>
        <dbReference type="ARBA" id="ARBA00022771"/>
    </source>
</evidence>
<gene>
    <name evidence="7" type="ORF">AMTR_s00096p00044620</name>
</gene>
<dbReference type="Gramene" id="ERN02350">
    <property type="protein sequence ID" value="ERN02350"/>
    <property type="gene ID" value="AMTR_s00096p00044620"/>
</dbReference>
<feature type="domain" description="PX" evidence="6">
    <location>
        <begin position="635"/>
        <end position="755"/>
    </location>
</feature>
<dbReference type="GO" id="GO:0016020">
    <property type="term" value="C:membrane"/>
    <property type="evidence" value="ECO:0007669"/>
    <property type="project" value="UniProtKB-ARBA"/>
</dbReference>
<dbReference type="GO" id="GO:0005768">
    <property type="term" value="C:endosome"/>
    <property type="evidence" value="ECO:0007669"/>
    <property type="project" value="UniProtKB-ARBA"/>
</dbReference>
<accession>W1P5W0</accession>